<evidence type="ECO:0000313" key="3">
    <source>
        <dbReference type="Proteomes" id="UP000235405"/>
    </source>
</evidence>
<dbReference type="AlphaFoldDB" id="A0A2N7CJ49"/>
<accession>A0A2N7CJ49</accession>
<feature type="chain" id="PRO_5018042109" evidence="1">
    <location>
        <begin position="25"/>
        <end position="211"/>
    </location>
</feature>
<organism evidence="2 3">
    <name type="scientific">Vibrio splendidus</name>
    <dbReference type="NCBI Taxonomy" id="29497"/>
    <lineage>
        <taxon>Bacteria</taxon>
        <taxon>Pseudomonadati</taxon>
        <taxon>Pseudomonadota</taxon>
        <taxon>Gammaproteobacteria</taxon>
        <taxon>Vibrionales</taxon>
        <taxon>Vibrionaceae</taxon>
        <taxon>Vibrio</taxon>
    </lineage>
</organism>
<evidence type="ECO:0000313" key="2">
    <source>
        <dbReference type="EMBL" id="PMF30992.1"/>
    </source>
</evidence>
<name>A0A2N7CJ49_VIBSP</name>
<proteinExistence type="predicted"/>
<evidence type="ECO:0000256" key="1">
    <source>
        <dbReference type="SAM" id="SignalP"/>
    </source>
</evidence>
<dbReference type="RefSeq" id="WP_102481840.1">
    <property type="nucleotide sequence ID" value="NZ_MCSW01000047.1"/>
</dbReference>
<feature type="signal peptide" evidence="1">
    <location>
        <begin position="1"/>
        <end position="24"/>
    </location>
</feature>
<dbReference type="Proteomes" id="UP000235405">
    <property type="component" value="Unassembled WGS sequence"/>
</dbReference>
<sequence length="211" mass="23789">MSKRFNVFGVVLALLLGGSMAAHGKETDWSVLSAWCPESVMDCQLLPMHDEVLVASLVDADYRALAPASQEGALSFTALLSVYQSLVEGKAVPDLPRYIQLLDADMAQRTQLYRYALGEGALNAEPTRAELRHYYKELKYLKSLQAINQKQIRMTEDFPAKDVSELKVQMQLQAERLDEAVMAIASQLKKDVNAEGQILRYFIYKREQARE</sequence>
<keyword evidence="1" id="KW-0732">Signal</keyword>
<dbReference type="EMBL" id="MCSW01000047">
    <property type="protein sequence ID" value="PMF30992.1"/>
    <property type="molecule type" value="Genomic_DNA"/>
</dbReference>
<reference evidence="3" key="1">
    <citation type="submission" date="2016-07" db="EMBL/GenBank/DDBJ databases">
        <title>Nontailed viruses are major unrecognized killers of bacteria in the ocean.</title>
        <authorList>
            <person name="Kauffman K."/>
            <person name="Hussain F."/>
            <person name="Yang J."/>
            <person name="Arevalo P."/>
            <person name="Brown J."/>
            <person name="Cutler M."/>
            <person name="Kelly L."/>
            <person name="Polz M.F."/>
        </authorList>
    </citation>
    <scope>NUCLEOTIDE SEQUENCE [LARGE SCALE GENOMIC DNA]</scope>
    <source>
        <strain evidence="3">10N.286.54.F3</strain>
    </source>
</reference>
<protein>
    <submittedName>
        <fullName evidence="2">Uncharacterized protein</fullName>
    </submittedName>
</protein>
<gene>
    <name evidence="2" type="ORF">BCV19_02940</name>
</gene>
<comment type="caution">
    <text evidence="2">The sequence shown here is derived from an EMBL/GenBank/DDBJ whole genome shotgun (WGS) entry which is preliminary data.</text>
</comment>